<name>A0A382B034_9ZZZZ</name>
<evidence type="ECO:0000259" key="1">
    <source>
        <dbReference type="Pfam" id="PF00144"/>
    </source>
</evidence>
<organism evidence="2">
    <name type="scientific">marine metagenome</name>
    <dbReference type="NCBI Taxonomy" id="408172"/>
    <lineage>
        <taxon>unclassified sequences</taxon>
        <taxon>metagenomes</taxon>
        <taxon>ecological metagenomes</taxon>
    </lineage>
</organism>
<proteinExistence type="predicted"/>
<feature type="domain" description="Beta-lactamase-related" evidence="1">
    <location>
        <begin position="87"/>
        <end position="412"/>
    </location>
</feature>
<dbReference type="InterPro" id="IPR050789">
    <property type="entry name" value="Diverse_Enzym_Activities"/>
</dbReference>
<gene>
    <name evidence="2" type="ORF">METZ01_LOCUS160024</name>
</gene>
<dbReference type="PANTHER" id="PTHR43283:SF3">
    <property type="entry name" value="BETA-LACTAMASE FAMILY PROTEIN (AFU_ORTHOLOGUE AFUA_5G07500)"/>
    <property type="match status" value="1"/>
</dbReference>
<dbReference type="SUPFAM" id="SSF56601">
    <property type="entry name" value="beta-lactamase/transpeptidase-like"/>
    <property type="match status" value="1"/>
</dbReference>
<dbReference type="EMBL" id="UINC01027621">
    <property type="protein sequence ID" value="SVB07170.1"/>
    <property type="molecule type" value="Genomic_DNA"/>
</dbReference>
<reference evidence="2" key="1">
    <citation type="submission" date="2018-05" db="EMBL/GenBank/DDBJ databases">
        <authorList>
            <person name="Lanie J.A."/>
            <person name="Ng W.-L."/>
            <person name="Kazmierczak K.M."/>
            <person name="Andrzejewski T.M."/>
            <person name="Davidsen T.M."/>
            <person name="Wayne K.J."/>
            <person name="Tettelin H."/>
            <person name="Glass J.I."/>
            <person name="Rusch D."/>
            <person name="Podicherti R."/>
            <person name="Tsui H.-C.T."/>
            <person name="Winkler M.E."/>
        </authorList>
    </citation>
    <scope>NUCLEOTIDE SEQUENCE</scope>
</reference>
<dbReference type="AlphaFoldDB" id="A0A382B034"/>
<dbReference type="PANTHER" id="PTHR43283">
    <property type="entry name" value="BETA-LACTAMASE-RELATED"/>
    <property type="match status" value="1"/>
</dbReference>
<accession>A0A382B034</accession>
<protein>
    <recommendedName>
        <fullName evidence="1">Beta-lactamase-related domain-containing protein</fullName>
    </recommendedName>
</protein>
<dbReference type="Pfam" id="PF00144">
    <property type="entry name" value="Beta-lactamase"/>
    <property type="match status" value="1"/>
</dbReference>
<dbReference type="InterPro" id="IPR001466">
    <property type="entry name" value="Beta-lactam-related"/>
</dbReference>
<dbReference type="Gene3D" id="3.40.710.10">
    <property type="entry name" value="DD-peptidase/beta-lactamase superfamily"/>
    <property type="match status" value="1"/>
</dbReference>
<dbReference type="InterPro" id="IPR012338">
    <property type="entry name" value="Beta-lactam/transpept-like"/>
</dbReference>
<evidence type="ECO:0000313" key="2">
    <source>
        <dbReference type="EMBL" id="SVB07170.1"/>
    </source>
</evidence>
<sequence>MNFNIFNNRTRVVICSLMFCCLIINLSCDYTREPLINIQNKNQLDAILNKYVDEGYYPFLLARLEDKNGHVVYEHCRINKNLIPKEIINGNTWIRIWSMSKIVTITIIMDLIEDGYLNLDEPVTKYIPEFDNLQVAINEAGIPLGQIQNKNIGCKFTLVNPDSVMTLSHLINHQAGFYYATTGIDCIDSILVSKNIPYSSDSDDLINRLTTVPLLLHPGTEYYYGTNTTVLGMVAERATGLSLKSLVETKLSNHLNIRGLKYNLSKGETLLPYFTGIDSILRIARKGELDIFGADFPFYSTDNQLYLGGEGMVATASGYANFLRIFLHNGTLNDKRFLDQTTINKIISPHTQINSPWGYNGYNLWVTGDTLRKRGWGEEGLWQGGGYEGTQFWIDSKREFVGVIMTQIHHPPNGGWDMYNDFRGALYQQFWKDER</sequence>